<accession>A0ABV0LRE5</accession>
<evidence type="ECO:0000256" key="1">
    <source>
        <dbReference type="ARBA" id="ARBA00010617"/>
    </source>
</evidence>
<proteinExistence type="inferred from homology"/>
<dbReference type="PANTHER" id="PTHR46696:SF1">
    <property type="entry name" value="CYTOCHROME P450 YJIB-RELATED"/>
    <property type="match status" value="1"/>
</dbReference>
<gene>
    <name evidence="3" type="ORF">ABJI51_37740</name>
</gene>
<keyword evidence="2" id="KW-0560">Oxidoreductase</keyword>
<dbReference type="SUPFAM" id="SSF48264">
    <property type="entry name" value="Cytochrome P450"/>
    <property type="match status" value="1"/>
</dbReference>
<dbReference type="PRINTS" id="PR00359">
    <property type="entry name" value="BP450"/>
</dbReference>
<dbReference type="Proteomes" id="UP001440984">
    <property type="component" value="Unassembled WGS sequence"/>
</dbReference>
<name>A0ABV0LRE5_9PSEU</name>
<dbReference type="PROSITE" id="PS00086">
    <property type="entry name" value="CYTOCHROME_P450"/>
    <property type="match status" value="1"/>
</dbReference>
<dbReference type="InterPro" id="IPR001128">
    <property type="entry name" value="Cyt_P450"/>
</dbReference>
<comment type="similarity">
    <text evidence="1 2">Belongs to the cytochrome P450 family.</text>
</comment>
<sequence>MPKPDVPIELDRKFVEDPRAFYESLRHAPVQQVIMPPEAGAWLPPGRRVWLATSYSDARALLADSRLRKDNDRMMELYRARQAADTPERGFSSALEAHLLNLDPPDHTRLRKLVTQAFTRRTVERLRPRLEQVAAELLDDVEGAGTVDLLDAFASPLPIIAICELLGVPHADRARFRTWSGTIVRSADPAQLQDHSTALAAYLAELIEAKRAAPGEDLLSGLVHVTDAGDRLSEVELLSMAFLLLVAGHETTVNLIGNGVLILLRRPELLARLRQDPALIPGAIEEFLRFESPVHLATLRFTAEPVRVGEVEIPAGEFVLVSLLAANRDAARFPDPHECDITRPAGGHLAFGHGIHHCLGAPLARMEGEIALRALLGRFGNLELDAAPDSVRWQESVLTRGLDTLKVRVS</sequence>
<keyword evidence="2" id="KW-0503">Monooxygenase</keyword>
<evidence type="ECO:0000256" key="2">
    <source>
        <dbReference type="RuleBase" id="RU000461"/>
    </source>
</evidence>
<dbReference type="RefSeq" id="WP_348955943.1">
    <property type="nucleotide sequence ID" value="NZ_JBDZYD010000017.1"/>
</dbReference>
<dbReference type="PANTHER" id="PTHR46696">
    <property type="entry name" value="P450, PUTATIVE (EUROFUNG)-RELATED"/>
    <property type="match status" value="1"/>
</dbReference>
<evidence type="ECO:0000313" key="4">
    <source>
        <dbReference type="Proteomes" id="UP001440984"/>
    </source>
</evidence>
<dbReference type="InterPro" id="IPR036396">
    <property type="entry name" value="Cyt_P450_sf"/>
</dbReference>
<keyword evidence="4" id="KW-1185">Reference proteome</keyword>
<reference evidence="3 4" key="1">
    <citation type="submission" date="2024-05" db="EMBL/GenBank/DDBJ databases">
        <authorList>
            <person name="Zhao H."/>
            <person name="Xu Y."/>
            <person name="Lin S."/>
            <person name="Spain J.C."/>
            <person name="Zhou N.-Y."/>
        </authorList>
    </citation>
    <scope>NUCLEOTIDE SEQUENCE [LARGE SCALE GENOMIC DNA]</scope>
    <source>
        <strain evidence="3 4">NEAU-NG30</strain>
    </source>
</reference>
<dbReference type="Gene3D" id="1.10.630.10">
    <property type="entry name" value="Cytochrome P450"/>
    <property type="match status" value="1"/>
</dbReference>
<dbReference type="CDD" id="cd11029">
    <property type="entry name" value="CYP107-like"/>
    <property type="match status" value="1"/>
</dbReference>
<dbReference type="Pfam" id="PF00067">
    <property type="entry name" value="p450"/>
    <property type="match status" value="1"/>
</dbReference>
<comment type="caution">
    <text evidence="3">The sequence shown here is derived from an EMBL/GenBank/DDBJ whole genome shotgun (WGS) entry which is preliminary data.</text>
</comment>
<organism evidence="3 4">
    <name type="scientific">Amycolatopsis melonis</name>
    <dbReference type="NCBI Taxonomy" id="3156488"/>
    <lineage>
        <taxon>Bacteria</taxon>
        <taxon>Bacillati</taxon>
        <taxon>Actinomycetota</taxon>
        <taxon>Actinomycetes</taxon>
        <taxon>Pseudonocardiales</taxon>
        <taxon>Pseudonocardiaceae</taxon>
        <taxon>Amycolatopsis</taxon>
    </lineage>
</organism>
<dbReference type="EMBL" id="JBDZYD010000017">
    <property type="protein sequence ID" value="MEQ0564854.1"/>
    <property type="molecule type" value="Genomic_DNA"/>
</dbReference>
<dbReference type="InterPro" id="IPR002397">
    <property type="entry name" value="Cyt_P450_B"/>
</dbReference>
<keyword evidence="2" id="KW-0408">Iron</keyword>
<protein>
    <submittedName>
        <fullName evidence="3">Cytochrome P450</fullName>
    </submittedName>
</protein>
<keyword evidence="2" id="KW-0479">Metal-binding</keyword>
<evidence type="ECO:0000313" key="3">
    <source>
        <dbReference type="EMBL" id="MEQ0564854.1"/>
    </source>
</evidence>
<dbReference type="InterPro" id="IPR017972">
    <property type="entry name" value="Cyt_P450_CS"/>
</dbReference>
<keyword evidence="2" id="KW-0349">Heme</keyword>